<dbReference type="OrthoDB" id="9811798at2"/>
<keyword evidence="3" id="KW-0050">Antiport</keyword>
<feature type="transmembrane region" description="Helical" evidence="10">
    <location>
        <begin position="194"/>
        <end position="215"/>
    </location>
</feature>
<dbReference type="InterPro" id="IPR007182">
    <property type="entry name" value="MnhB"/>
</dbReference>
<dbReference type="PANTHER" id="PTHR43373">
    <property type="entry name" value="NA(+)/H(+) ANTIPORTER SUBUNIT"/>
    <property type="match status" value="1"/>
</dbReference>
<feature type="transmembrane region" description="Helical" evidence="10">
    <location>
        <begin position="108"/>
        <end position="135"/>
    </location>
</feature>
<evidence type="ECO:0008006" key="18">
    <source>
        <dbReference type="Google" id="ProtNLM"/>
    </source>
</evidence>
<keyword evidence="7" id="KW-0406">Ion transport</keyword>
<feature type="transmembrane region" description="Helical" evidence="10">
    <location>
        <begin position="156"/>
        <end position="182"/>
    </location>
</feature>
<evidence type="ECO:0000259" key="11">
    <source>
        <dbReference type="Pfam" id="PF00361"/>
    </source>
</evidence>
<dbReference type="Pfam" id="PF20501">
    <property type="entry name" value="MbhE"/>
    <property type="match status" value="1"/>
</dbReference>
<evidence type="ECO:0000256" key="9">
    <source>
        <dbReference type="RuleBase" id="RU000320"/>
    </source>
</evidence>
<evidence type="ECO:0000256" key="6">
    <source>
        <dbReference type="ARBA" id="ARBA00022989"/>
    </source>
</evidence>
<evidence type="ECO:0000256" key="2">
    <source>
        <dbReference type="ARBA" id="ARBA00022448"/>
    </source>
</evidence>
<name>A0A2S1R9V2_9ACTN</name>
<feature type="domain" description="MrpA C-terminal/MbhD" evidence="14">
    <location>
        <begin position="599"/>
        <end position="664"/>
    </location>
</feature>
<feature type="transmembrane region" description="Helical" evidence="10">
    <location>
        <begin position="294"/>
        <end position="312"/>
    </location>
</feature>
<feature type="transmembrane region" description="Helical" evidence="10">
    <location>
        <begin position="562"/>
        <end position="581"/>
    </location>
</feature>
<reference evidence="16 17" key="1">
    <citation type="submission" date="2016-04" db="EMBL/GenBank/DDBJ databases">
        <title>Complete genome sequence of Dietzia lutea YIM 80766T, a strain isolated from desert soil in Egypt.</title>
        <authorList>
            <person name="Zhao J."/>
            <person name="Hu B."/>
            <person name="Geng S."/>
            <person name="Nie Y."/>
            <person name="Tang Y."/>
        </authorList>
    </citation>
    <scope>NUCLEOTIDE SEQUENCE [LARGE SCALE GENOMIC DNA]</scope>
    <source>
        <strain evidence="16 17">YIM 80766</strain>
    </source>
</reference>
<feature type="domain" description="NADH-Ubiquinone oxidoreductase (complex I) chain 5 N-terminal" evidence="12">
    <location>
        <begin position="63"/>
        <end position="100"/>
    </location>
</feature>
<evidence type="ECO:0000256" key="3">
    <source>
        <dbReference type="ARBA" id="ARBA00022449"/>
    </source>
</evidence>
<sequence length="952" mass="99098">MLLVIMLGLLAAATAALPFLDRVWGRSAGWAVAALFTALTGAVLAVSPAIVRGEPVSFRVEWIPDLGVDFALRLDGLALMFSLMVLVIGALVKIYGTSYFPEGRQGGVYAVMTLFALGMLGVVLADDILLLYLFWELTTICSFLLIGREGSSAAGPAMRTVIVTAAGGMCLLAAVAVLWSATGTTDLTAILTDTSWASGGTGTAVALLLVAAAVTKSAQFPFHFWLPDAMEASTPVSAYLHAATMVKAGVFLLLRFSPAFAENPLWQILLIGFGLVTALYAAVIAVTRDDLKELLAYSTISQLGLIIAAIGVGSPSALIAAAVHTLAHSLFKAALFMVVGIVDHEAGAKSLSEVRGMGRRLPVTAGAAVLGATSLAGIPPLMGFVSKEKIFAAFAHASLPAPWIILTGGVAVLTSALTVAYAFRFTAAFYGPVRSATDEPREGGPAFLAGPVLLAVGGLALGVGVSSLTPLFEEIGADTSGERKDPELALWHGFNAELWMSVAALALGAVLILLRRSVHHVLAMRRAPVTGSGVFDDAYHGLIRAGKAVGGWTSSYQPTRHVAAPVVVLVALAVVATWLPWDAAERVATSEPRDWTLLALVVVTVVGSVLARARLAVLGLIGVAGLVVALWFFVLGAPQLALAQILVEVLTTVIAAVALIRMPRDFAPVTRRRRVGLGAIAVAGGVIAALAAFFLTGRRDRSDVGEWFLENSEQETGGTNVVSTILVDFRALDTLGELVVLAVAGLAVAVVTSRRGAPAAEASPEHVPAHEVPLDDSGPADYKAEATLTDQAEDNTLIPRVVGLAIGPVLGLLSGYLLLRGHSMTGDGFTAGLVASMGAVLVYLSAPEARHARLRIAYPLLIVAGVVLPIIAGALGFLRGSFLHPLHTKIEALDYTLSTVLVFEVGIVLVVVGTVVASLRNLGMPNPGTEVPDPGEQVDEIVREQQTTERGG</sequence>
<evidence type="ECO:0000256" key="4">
    <source>
        <dbReference type="ARBA" id="ARBA00022475"/>
    </source>
</evidence>
<evidence type="ECO:0000256" key="8">
    <source>
        <dbReference type="ARBA" id="ARBA00023136"/>
    </source>
</evidence>
<feature type="transmembrane region" description="Helical" evidence="10">
    <location>
        <begin position="489"/>
        <end position="514"/>
    </location>
</feature>
<keyword evidence="8 10" id="KW-0472">Membrane</keyword>
<feature type="transmembrane region" description="Helical" evidence="10">
    <location>
        <begin position="801"/>
        <end position="819"/>
    </location>
</feature>
<organism evidence="16 17">
    <name type="scientific">Dietzia lutea</name>
    <dbReference type="NCBI Taxonomy" id="546160"/>
    <lineage>
        <taxon>Bacteria</taxon>
        <taxon>Bacillati</taxon>
        <taxon>Actinomycetota</taxon>
        <taxon>Actinomycetes</taxon>
        <taxon>Mycobacteriales</taxon>
        <taxon>Dietziaceae</taxon>
        <taxon>Dietzia</taxon>
    </lineage>
</organism>
<feature type="transmembrane region" description="Helical" evidence="10">
    <location>
        <begin position="640"/>
        <end position="663"/>
    </location>
</feature>
<dbReference type="Pfam" id="PF13244">
    <property type="entry name" value="MbhD"/>
    <property type="match status" value="1"/>
</dbReference>
<feature type="transmembrane region" description="Helical" evidence="10">
    <location>
        <begin position="593"/>
        <end position="610"/>
    </location>
</feature>
<evidence type="ECO:0000259" key="14">
    <source>
        <dbReference type="Pfam" id="PF13244"/>
    </source>
</evidence>
<dbReference type="KEGG" id="dlu:A6035_13460"/>
<dbReference type="Pfam" id="PF00662">
    <property type="entry name" value="Proton_antipo_N"/>
    <property type="match status" value="1"/>
</dbReference>
<keyword evidence="4" id="KW-1003">Cell membrane</keyword>
<feature type="transmembrane region" description="Helical" evidence="10">
    <location>
        <begin position="28"/>
        <end position="51"/>
    </location>
</feature>
<dbReference type="Pfam" id="PF04039">
    <property type="entry name" value="MnhB"/>
    <property type="match status" value="1"/>
</dbReference>
<dbReference type="InterPro" id="IPR001516">
    <property type="entry name" value="Proton_antipo_N"/>
</dbReference>
<evidence type="ECO:0000256" key="7">
    <source>
        <dbReference type="ARBA" id="ARBA00023065"/>
    </source>
</evidence>
<proteinExistence type="predicted"/>
<feature type="transmembrane region" description="Helical" evidence="10">
    <location>
        <begin position="615"/>
        <end position="634"/>
    </location>
</feature>
<accession>A0A2S1R9V2</accession>
<feature type="transmembrane region" description="Helical" evidence="10">
    <location>
        <begin position="318"/>
        <end position="342"/>
    </location>
</feature>
<dbReference type="InterPro" id="IPR050616">
    <property type="entry name" value="CPA3_Na-H_Antiporter_A"/>
</dbReference>
<dbReference type="Proteomes" id="UP000244928">
    <property type="component" value="Chromosome"/>
</dbReference>
<feature type="transmembrane region" description="Helical" evidence="10">
    <location>
        <begin position="72"/>
        <end position="96"/>
    </location>
</feature>
<protein>
    <recommendedName>
        <fullName evidence="18">Cation:proton antiporter</fullName>
    </recommendedName>
</protein>
<dbReference type="InterPro" id="IPR046806">
    <property type="entry name" value="MrpA_C/MbhE"/>
</dbReference>
<evidence type="ECO:0000313" key="17">
    <source>
        <dbReference type="Proteomes" id="UP000244928"/>
    </source>
</evidence>
<dbReference type="AlphaFoldDB" id="A0A2S1R9V2"/>
<feature type="transmembrane region" description="Helical" evidence="10">
    <location>
        <begin position="734"/>
        <end position="752"/>
    </location>
</feature>
<evidence type="ECO:0000256" key="5">
    <source>
        <dbReference type="ARBA" id="ARBA00022692"/>
    </source>
</evidence>
<keyword evidence="6 10" id="KW-1133">Transmembrane helix</keyword>
<comment type="subcellular location">
    <subcellularLocation>
        <location evidence="1">Cell membrane</location>
        <topology evidence="1">Multi-pass membrane protein</topology>
    </subcellularLocation>
    <subcellularLocation>
        <location evidence="9">Membrane</location>
        <topology evidence="9">Multi-pass membrane protein</topology>
    </subcellularLocation>
</comment>
<feature type="transmembrane region" description="Helical" evidence="10">
    <location>
        <begin position="825"/>
        <end position="844"/>
    </location>
</feature>
<evidence type="ECO:0000313" key="16">
    <source>
        <dbReference type="EMBL" id="AWH93011.1"/>
    </source>
</evidence>
<evidence type="ECO:0000259" key="12">
    <source>
        <dbReference type="Pfam" id="PF00662"/>
    </source>
</evidence>
<gene>
    <name evidence="16" type="ORF">A6035_13460</name>
</gene>
<evidence type="ECO:0000259" key="13">
    <source>
        <dbReference type="Pfam" id="PF04039"/>
    </source>
</evidence>
<evidence type="ECO:0000259" key="15">
    <source>
        <dbReference type="Pfam" id="PF20501"/>
    </source>
</evidence>
<keyword evidence="17" id="KW-1185">Reference proteome</keyword>
<evidence type="ECO:0000256" key="1">
    <source>
        <dbReference type="ARBA" id="ARBA00004651"/>
    </source>
</evidence>
<feature type="transmembrane region" description="Helical" evidence="10">
    <location>
        <begin position="402"/>
        <end position="423"/>
    </location>
</feature>
<feature type="transmembrane region" description="Helical" evidence="10">
    <location>
        <begin position="444"/>
        <end position="469"/>
    </location>
</feature>
<dbReference type="GO" id="GO:0005886">
    <property type="term" value="C:plasma membrane"/>
    <property type="evidence" value="ECO:0007669"/>
    <property type="project" value="UniProtKB-SubCell"/>
</dbReference>
<dbReference type="GO" id="GO:0015297">
    <property type="term" value="F:antiporter activity"/>
    <property type="evidence" value="ECO:0007669"/>
    <property type="project" value="UniProtKB-KW"/>
</dbReference>
<evidence type="ECO:0000256" key="10">
    <source>
        <dbReference type="SAM" id="Phobius"/>
    </source>
</evidence>
<feature type="transmembrane region" description="Helical" evidence="10">
    <location>
        <begin position="363"/>
        <end position="382"/>
    </location>
</feature>
<dbReference type="Pfam" id="PF00361">
    <property type="entry name" value="Proton_antipo_M"/>
    <property type="match status" value="1"/>
</dbReference>
<dbReference type="GO" id="GO:0006811">
    <property type="term" value="P:monoatomic ion transport"/>
    <property type="evidence" value="ECO:0007669"/>
    <property type="project" value="UniProtKB-KW"/>
</dbReference>
<feature type="domain" description="Na+/H+ antiporter MnhB subunit-related protein" evidence="13">
    <location>
        <begin position="798"/>
        <end position="916"/>
    </location>
</feature>
<feature type="domain" description="NADH:quinone oxidoreductase/Mrp antiporter transmembrane" evidence="11">
    <location>
        <begin position="125"/>
        <end position="405"/>
    </location>
</feature>
<dbReference type="InterPro" id="IPR001750">
    <property type="entry name" value="ND/Mrp_TM"/>
</dbReference>
<dbReference type="PRINTS" id="PR01434">
    <property type="entry name" value="NADHDHGNASE5"/>
</dbReference>
<dbReference type="PANTHER" id="PTHR43373:SF1">
    <property type="entry name" value="NA(+)_H(+) ANTIPORTER SUBUNIT A"/>
    <property type="match status" value="1"/>
</dbReference>
<feature type="transmembrane region" description="Helical" evidence="10">
    <location>
        <begin position="675"/>
        <end position="695"/>
    </location>
</feature>
<feature type="transmembrane region" description="Helical" evidence="10">
    <location>
        <begin position="856"/>
        <end position="878"/>
    </location>
</feature>
<feature type="transmembrane region" description="Helical" evidence="10">
    <location>
        <begin position="266"/>
        <end position="287"/>
    </location>
</feature>
<feature type="transmembrane region" description="Helical" evidence="10">
    <location>
        <begin position="898"/>
        <end position="919"/>
    </location>
</feature>
<keyword evidence="5 9" id="KW-0812">Transmembrane</keyword>
<keyword evidence="2" id="KW-0813">Transport</keyword>
<dbReference type="EMBL" id="CP015449">
    <property type="protein sequence ID" value="AWH93011.1"/>
    <property type="molecule type" value="Genomic_DNA"/>
</dbReference>
<dbReference type="InterPro" id="IPR025383">
    <property type="entry name" value="MrpA_C/MbhD"/>
</dbReference>
<dbReference type="RefSeq" id="WP_159149587.1">
    <property type="nucleotide sequence ID" value="NZ_CP015449.1"/>
</dbReference>
<feature type="domain" description="MrpA C-terminal/MbhE" evidence="15">
    <location>
        <begin position="673"/>
        <end position="762"/>
    </location>
</feature>